<dbReference type="GO" id="GO:0008295">
    <property type="term" value="P:spermidine biosynthetic process"/>
    <property type="evidence" value="ECO:0007669"/>
    <property type="project" value="UniProtKB-KW"/>
</dbReference>
<organism evidence="10 11">
    <name type="scientific">Ancylomarina longa</name>
    <dbReference type="NCBI Taxonomy" id="2487017"/>
    <lineage>
        <taxon>Bacteria</taxon>
        <taxon>Pseudomonadati</taxon>
        <taxon>Bacteroidota</taxon>
        <taxon>Bacteroidia</taxon>
        <taxon>Marinilabiliales</taxon>
        <taxon>Marinifilaceae</taxon>
        <taxon>Ancylomarina</taxon>
    </lineage>
</organism>
<dbReference type="InterPro" id="IPR016067">
    <property type="entry name" value="S-AdoMet_deCO2ase_core"/>
</dbReference>
<dbReference type="GO" id="GO:0005829">
    <property type="term" value="C:cytosol"/>
    <property type="evidence" value="ECO:0007669"/>
    <property type="project" value="TreeGrafter"/>
</dbReference>
<dbReference type="SUPFAM" id="SSF56276">
    <property type="entry name" value="S-adenosylmethionine decarboxylase"/>
    <property type="match status" value="1"/>
</dbReference>
<evidence type="ECO:0000256" key="6">
    <source>
        <dbReference type="ARBA" id="ARBA00023145"/>
    </source>
</evidence>
<keyword evidence="3" id="KW-0068">Autocatalytic cleavage</keyword>
<name>A0A434AUP1_9BACT</name>
<keyword evidence="9" id="KW-0670">Pyruvate</keyword>
<keyword evidence="8" id="KW-0704">Schiff base</keyword>
<keyword evidence="4" id="KW-0745">Spermidine biosynthesis</keyword>
<keyword evidence="6" id="KW-0865">Zymogen</keyword>
<dbReference type="OrthoDB" id="9793120at2"/>
<dbReference type="GO" id="GO:0004014">
    <property type="term" value="F:adenosylmethionine decarboxylase activity"/>
    <property type="evidence" value="ECO:0007669"/>
    <property type="project" value="InterPro"/>
</dbReference>
<evidence type="ECO:0000256" key="4">
    <source>
        <dbReference type="ARBA" id="ARBA00023066"/>
    </source>
</evidence>
<dbReference type="RefSeq" id="WP_127343928.1">
    <property type="nucleotide sequence ID" value="NZ_RJJX01000012.1"/>
</dbReference>
<evidence type="ECO:0000313" key="10">
    <source>
        <dbReference type="EMBL" id="RUT78063.1"/>
    </source>
</evidence>
<evidence type="ECO:0000256" key="7">
    <source>
        <dbReference type="ARBA" id="ARBA00023239"/>
    </source>
</evidence>
<evidence type="ECO:0000256" key="1">
    <source>
        <dbReference type="ARBA" id="ARBA00001928"/>
    </source>
</evidence>
<keyword evidence="2" id="KW-0210">Decarboxylase</keyword>
<evidence type="ECO:0000256" key="3">
    <source>
        <dbReference type="ARBA" id="ARBA00022813"/>
    </source>
</evidence>
<proteinExistence type="predicted"/>
<dbReference type="PANTHER" id="PTHR33866:SF2">
    <property type="entry name" value="S-ADENOSYLMETHIONINE DECARBOXYLASE PROENZYME"/>
    <property type="match status" value="1"/>
</dbReference>
<dbReference type="AlphaFoldDB" id="A0A434AUP1"/>
<dbReference type="Proteomes" id="UP000282985">
    <property type="component" value="Unassembled WGS sequence"/>
</dbReference>
<dbReference type="Gene3D" id="3.60.90.10">
    <property type="entry name" value="S-adenosylmethionine decarboxylase"/>
    <property type="match status" value="1"/>
</dbReference>
<comment type="cofactor">
    <cofactor evidence="1">
        <name>pyruvate</name>
        <dbReference type="ChEBI" id="CHEBI:15361"/>
    </cofactor>
</comment>
<keyword evidence="11" id="KW-1185">Reference proteome</keyword>
<evidence type="ECO:0000256" key="9">
    <source>
        <dbReference type="ARBA" id="ARBA00023317"/>
    </source>
</evidence>
<keyword evidence="5" id="KW-0620">Polyamine biosynthesis</keyword>
<evidence type="ECO:0000256" key="2">
    <source>
        <dbReference type="ARBA" id="ARBA00022793"/>
    </source>
</evidence>
<dbReference type="Pfam" id="PF02675">
    <property type="entry name" value="AdoMet_dc"/>
    <property type="match status" value="1"/>
</dbReference>
<keyword evidence="7" id="KW-0456">Lyase</keyword>
<dbReference type="InterPro" id="IPR003826">
    <property type="entry name" value="AdoMetDC_fam_prok"/>
</dbReference>
<evidence type="ECO:0000256" key="5">
    <source>
        <dbReference type="ARBA" id="ARBA00023115"/>
    </source>
</evidence>
<evidence type="ECO:0000313" key="11">
    <source>
        <dbReference type="Proteomes" id="UP000282985"/>
    </source>
</evidence>
<reference evidence="10 11" key="1">
    <citation type="submission" date="2018-11" db="EMBL/GenBank/DDBJ databases">
        <title>Parancylomarina longa gen. nov., sp. nov., isolated from sediments of southern Okinawa.</title>
        <authorList>
            <person name="Fu T."/>
        </authorList>
    </citation>
    <scope>NUCLEOTIDE SEQUENCE [LARGE SCALE GENOMIC DNA]</scope>
    <source>
        <strain evidence="10 11">T3-2 S1-C</strain>
    </source>
</reference>
<comment type="caution">
    <text evidence="10">The sequence shown here is derived from an EMBL/GenBank/DDBJ whole genome shotgun (WGS) entry which is preliminary data.</text>
</comment>
<evidence type="ECO:0000256" key="8">
    <source>
        <dbReference type="ARBA" id="ARBA00023270"/>
    </source>
</evidence>
<accession>A0A434AUP1</accession>
<dbReference type="EMBL" id="RJJX01000012">
    <property type="protein sequence ID" value="RUT78063.1"/>
    <property type="molecule type" value="Genomic_DNA"/>
</dbReference>
<protein>
    <submittedName>
        <fullName evidence="10">Spermidine synthase</fullName>
    </submittedName>
</protein>
<sequence length="118" mass="13690">MTILKSKILDAKIHNLRFWISEFNPEVLESMFQNFLEEADFVILNFSDYHFPVQGYTAFWLLAESHLAIHTFPGKGCSYIELSSCNQAKSECFHKLVKQSKLQVDWNKAAMEISLPED</sequence>
<gene>
    <name evidence="10" type="ORF">DLK05_10490</name>
</gene>
<dbReference type="PANTHER" id="PTHR33866">
    <property type="entry name" value="S-ADENOSYLMETHIONINE DECARBOXYLASE PROENZYME"/>
    <property type="match status" value="1"/>
</dbReference>